<keyword evidence="6 8" id="KW-1133">Transmembrane helix</keyword>
<dbReference type="Gene3D" id="1.10.3470.10">
    <property type="entry name" value="ABC transporter involved in vitamin B12 uptake, BtuC"/>
    <property type="match status" value="1"/>
</dbReference>
<organism evidence="9 10">
    <name type="scientific">Entomomonas moraniae</name>
    <dbReference type="NCBI Taxonomy" id="2213226"/>
    <lineage>
        <taxon>Bacteria</taxon>
        <taxon>Pseudomonadati</taxon>
        <taxon>Pseudomonadota</taxon>
        <taxon>Gammaproteobacteria</taxon>
        <taxon>Pseudomonadales</taxon>
        <taxon>Pseudomonadaceae</taxon>
        <taxon>Entomomonas</taxon>
    </lineage>
</organism>
<dbReference type="CDD" id="cd06550">
    <property type="entry name" value="TM_ABC_iron-siderophores_like"/>
    <property type="match status" value="1"/>
</dbReference>
<gene>
    <name evidence="9" type="ORF">DM558_03345</name>
</gene>
<protein>
    <submittedName>
        <fullName evidence="9">Iron ABC transporter permease</fullName>
    </submittedName>
</protein>
<feature type="transmembrane region" description="Helical" evidence="8">
    <location>
        <begin position="111"/>
        <end position="129"/>
    </location>
</feature>
<evidence type="ECO:0000256" key="4">
    <source>
        <dbReference type="ARBA" id="ARBA00022475"/>
    </source>
</evidence>
<evidence type="ECO:0000256" key="6">
    <source>
        <dbReference type="ARBA" id="ARBA00022989"/>
    </source>
</evidence>
<dbReference type="Pfam" id="PF01032">
    <property type="entry name" value="FecCD"/>
    <property type="match status" value="1"/>
</dbReference>
<proteinExistence type="inferred from homology"/>
<feature type="transmembrane region" description="Helical" evidence="8">
    <location>
        <begin position="83"/>
        <end position="105"/>
    </location>
</feature>
<comment type="similarity">
    <text evidence="2">Belongs to the binding-protein-dependent transport system permease family. FecCD subfamily.</text>
</comment>
<evidence type="ECO:0000256" key="2">
    <source>
        <dbReference type="ARBA" id="ARBA00007935"/>
    </source>
</evidence>
<dbReference type="AlphaFoldDB" id="A0A3S9XBR5"/>
<dbReference type="GO" id="GO:0005886">
    <property type="term" value="C:plasma membrane"/>
    <property type="evidence" value="ECO:0007669"/>
    <property type="project" value="UniProtKB-SubCell"/>
</dbReference>
<feature type="transmembrane region" description="Helical" evidence="8">
    <location>
        <begin position="184"/>
        <end position="207"/>
    </location>
</feature>
<keyword evidence="4" id="KW-1003">Cell membrane</keyword>
<keyword evidence="7 8" id="KW-0472">Membrane</keyword>
<evidence type="ECO:0000256" key="8">
    <source>
        <dbReference type="SAM" id="Phobius"/>
    </source>
</evidence>
<keyword evidence="5 8" id="KW-0812">Transmembrane</keyword>
<dbReference type="InterPro" id="IPR037294">
    <property type="entry name" value="ABC_BtuC-like"/>
</dbReference>
<evidence type="ECO:0000313" key="10">
    <source>
        <dbReference type="Proteomes" id="UP000273143"/>
    </source>
</evidence>
<keyword evidence="3" id="KW-0813">Transport</keyword>
<evidence type="ECO:0000256" key="7">
    <source>
        <dbReference type="ARBA" id="ARBA00023136"/>
    </source>
</evidence>
<evidence type="ECO:0000256" key="1">
    <source>
        <dbReference type="ARBA" id="ARBA00004651"/>
    </source>
</evidence>
<dbReference type="GO" id="GO:0022857">
    <property type="term" value="F:transmembrane transporter activity"/>
    <property type="evidence" value="ECO:0007669"/>
    <property type="project" value="InterPro"/>
</dbReference>
<dbReference type="GO" id="GO:0033214">
    <property type="term" value="P:siderophore-iron import into cell"/>
    <property type="evidence" value="ECO:0007669"/>
    <property type="project" value="TreeGrafter"/>
</dbReference>
<dbReference type="InterPro" id="IPR000522">
    <property type="entry name" value="ABC_transptr_permease_BtuC"/>
</dbReference>
<reference evidence="10" key="1">
    <citation type="submission" date="2018-06" db="EMBL/GenBank/DDBJ databases">
        <title>Complete genome of Pseudomonas insecticola strain QZS01.</title>
        <authorList>
            <person name="Wang J."/>
            <person name="Su Q."/>
        </authorList>
    </citation>
    <scope>NUCLEOTIDE SEQUENCE [LARGE SCALE GENOMIC DNA]</scope>
    <source>
        <strain evidence="10">QZS01</strain>
    </source>
</reference>
<feature type="transmembrane region" description="Helical" evidence="8">
    <location>
        <begin position="219"/>
        <end position="241"/>
    </location>
</feature>
<sequence length="326" mass="33883">MKLYLKLLICLFIVIGLGTCAGHTWATPLEIIKAVMGDGSLASRLLIEWRLPRVLTAALVGGLLGLSGTIFQGVFRNPLTDPWLLGASGGAAVGATVALLVPLAIPIVFSLPLFSFLGAFITIFLVLTIARLTGSLDVSTLLLTGVAISAMLSAIRSFLMMSLSNETISLQVVLSWLMGGIQPLQWGGILITLLIFLAGLFLALWLAHGLDLLGLGEHMATAMGLSVSRFIFVSLLIGSAITACAVALGGIIGFVGLASPHIARWLSGSQHKKLLPQAAIVGAILVTAADALARSLLPPGEIPLGVITAIAGTPLFIVLLSKRSKG</sequence>
<name>A0A3S9XBR5_9GAMM</name>
<dbReference type="FunFam" id="1.10.3470.10:FF:000001">
    <property type="entry name" value="Vitamin B12 ABC transporter permease BtuC"/>
    <property type="match status" value="1"/>
</dbReference>
<dbReference type="KEGG" id="emo:DM558_03345"/>
<evidence type="ECO:0000256" key="5">
    <source>
        <dbReference type="ARBA" id="ARBA00022692"/>
    </source>
</evidence>
<dbReference type="Proteomes" id="UP000273143">
    <property type="component" value="Chromosome"/>
</dbReference>
<feature type="transmembrane region" description="Helical" evidence="8">
    <location>
        <begin position="141"/>
        <end position="164"/>
    </location>
</feature>
<dbReference type="SUPFAM" id="SSF81345">
    <property type="entry name" value="ABC transporter involved in vitamin B12 uptake, BtuC"/>
    <property type="match status" value="1"/>
</dbReference>
<dbReference type="RefSeq" id="WP_127162042.1">
    <property type="nucleotide sequence ID" value="NZ_CP029822.1"/>
</dbReference>
<comment type="subcellular location">
    <subcellularLocation>
        <location evidence="1">Cell membrane</location>
        <topology evidence="1">Multi-pass membrane protein</topology>
    </subcellularLocation>
</comment>
<evidence type="ECO:0000256" key="3">
    <source>
        <dbReference type="ARBA" id="ARBA00022448"/>
    </source>
</evidence>
<accession>A0A3S9XBR5</accession>
<feature type="transmembrane region" description="Helical" evidence="8">
    <location>
        <begin position="50"/>
        <end position="71"/>
    </location>
</feature>
<keyword evidence="10" id="KW-1185">Reference proteome</keyword>
<dbReference type="PANTHER" id="PTHR30472:SF25">
    <property type="entry name" value="ABC TRANSPORTER PERMEASE PROTEIN MJ0876-RELATED"/>
    <property type="match status" value="1"/>
</dbReference>
<dbReference type="PANTHER" id="PTHR30472">
    <property type="entry name" value="FERRIC ENTEROBACTIN TRANSPORT SYSTEM PERMEASE PROTEIN"/>
    <property type="match status" value="1"/>
</dbReference>
<feature type="transmembrane region" description="Helical" evidence="8">
    <location>
        <begin position="302"/>
        <end position="320"/>
    </location>
</feature>
<dbReference type="EMBL" id="CP029822">
    <property type="protein sequence ID" value="AZS49873.1"/>
    <property type="molecule type" value="Genomic_DNA"/>
</dbReference>
<evidence type="ECO:0000313" key="9">
    <source>
        <dbReference type="EMBL" id="AZS49873.1"/>
    </source>
</evidence>